<keyword evidence="3" id="KW-1185">Reference proteome</keyword>
<dbReference type="InterPro" id="IPR001173">
    <property type="entry name" value="Glyco_trans_2-like"/>
</dbReference>
<protein>
    <submittedName>
        <fullName evidence="2">Glycosyltransferase family 2 protein</fullName>
    </submittedName>
</protein>
<gene>
    <name evidence="2" type="ORF">AB6713_05225</name>
</gene>
<name>A0ABV4HRH0_9GAMM</name>
<dbReference type="Pfam" id="PF00535">
    <property type="entry name" value="Glycos_transf_2"/>
    <property type="match status" value="1"/>
</dbReference>
<dbReference type="Proteomes" id="UP001566331">
    <property type="component" value="Unassembled WGS sequence"/>
</dbReference>
<dbReference type="Gene3D" id="3.90.550.10">
    <property type="entry name" value="Spore Coat Polysaccharide Biosynthesis Protein SpsA, Chain A"/>
    <property type="match status" value="1"/>
</dbReference>
<evidence type="ECO:0000259" key="1">
    <source>
        <dbReference type="Pfam" id="PF00535"/>
    </source>
</evidence>
<evidence type="ECO:0000313" key="2">
    <source>
        <dbReference type="EMBL" id="MEZ0474019.1"/>
    </source>
</evidence>
<dbReference type="PANTHER" id="PTHR43685:SF2">
    <property type="entry name" value="GLYCOSYLTRANSFERASE 2-LIKE DOMAIN-CONTAINING PROTEIN"/>
    <property type="match status" value="1"/>
</dbReference>
<sequence>MPKVTVVTGYYNRADVVDMTIHSVLSQTFADIELIAFDDCSSDGTADRLLELSEELKDPRFRVIVHESNRGFTQGMIDAIAASSSDYICVQGSGDISLPARIERQVALLDAQPRVGAVGCWYTNVVSTSGARRPRQPSAEGVNFDGLLKGNVFSHGEVMMRRSAYDQAGGYRAAFKNCQDYDLWLRMVRVSKLATVPEFLYERFIRFDGVSYDPRKFSVQARYFLLTRRIAQMPENEAATTIAALAASGPLPLIDKSDSALQKRYIKAALRSAVFGASKEAEALAEENIVNRPARFALVSFIRVYGSPFLSPLRRIVSKVFGMDRQR</sequence>
<dbReference type="RefSeq" id="WP_370564006.1">
    <property type="nucleotide sequence ID" value="NZ_JBFWIB010000006.1"/>
</dbReference>
<feature type="domain" description="Glycosyltransferase 2-like" evidence="1">
    <location>
        <begin position="5"/>
        <end position="166"/>
    </location>
</feature>
<proteinExistence type="predicted"/>
<dbReference type="InterPro" id="IPR050834">
    <property type="entry name" value="Glycosyltransf_2"/>
</dbReference>
<accession>A0ABV4HRH0</accession>
<evidence type="ECO:0000313" key="3">
    <source>
        <dbReference type="Proteomes" id="UP001566331"/>
    </source>
</evidence>
<dbReference type="SUPFAM" id="SSF53448">
    <property type="entry name" value="Nucleotide-diphospho-sugar transferases"/>
    <property type="match status" value="1"/>
</dbReference>
<organism evidence="2 3">
    <name type="scientific">Luteimonas salinilitoris</name>
    <dbReference type="NCBI Taxonomy" id="3237697"/>
    <lineage>
        <taxon>Bacteria</taxon>
        <taxon>Pseudomonadati</taxon>
        <taxon>Pseudomonadota</taxon>
        <taxon>Gammaproteobacteria</taxon>
        <taxon>Lysobacterales</taxon>
        <taxon>Lysobacteraceae</taxon>
        <taxon>Luteimonas</taxon>
    </lineage>
</organism>
<dbReference type="InterPro" id="IPR029044">
    <property type="entry name" value="Nucleotide-diphossugar_trans"/>
</dbReference>
<dbReference type="PANTHER" id="PTHR43685">
    <property type="entry name" value="GLYCOSYLTRANSFERASE"/>
    <property type="match status" value="1"/>
</dbReference>
<reference evidence="2 3" key="1">
    <citation type="submission" date="2024-07" db="EMBL/GenBank/DDBJ databases">
        <title>Luteimonas salilacus sp. nov., isolated from the shore soil of Salt Lake in Tibet of China.</title>
        <authorList>
            <person name="Zhang X."/>
            <person name="Li A."/>
        </authorList>
    </citation>
    <scope>NUCLEOTIDE SEQUENCE [LARGE SCALE GENOMIC DNA]</scope>
    <source>
        <strain evidence="2 3">B3-2-R+30</strain>
    </source>
</reference>
<dbReference type="EMBL" id="JBFWIC010000005">
    <property type="protein sequence ID" value="MEZ0474019.1"/>
    <property type="molecule type" value="Genomic_DNA"/>
</dbReference>
<comment type="caution">
    <text evidence="2">The sequence shown here is derived from an EMBL/GenBank/DDBJ whole genome shotgun (WGS) entry which is preliminary data.</text>
</comment>